<reference evidence="3 4" key="1">
    <citation type="submission" date="2020-04" db="EMBL/GenBank/DDBJ databases">
        <title>Perkinsus olseni comparative genomics.</title>
        <authorList>
            <person name="Bogema D.R."/>
        </authorList>
    </citation>
    <scope>NUCLEOTIDE SEQUENCE [LARGE SCALE GENOMIC DNA]</scope>
    <source>
        <strain evidence="3">ATCC PRA-205</strain>
    </source>
</reference>
<evidence type="ECO:0000313" key="4">
    <source>
        <dbReference type="Proteomes" id="UP000574390"/>
    </source>
</evidence>
<comment type="caution">
    <text evidence="3">The sequence shown here is derived from an EMBL/GenBank/DDBJ whole genome shotgun (WGS) entry which is preliminary data.</text>
</comment>
<evidence type="ECO:0000256" key="2">
    <source>
        <dbReference type="SAM" id="SignalP"/>
    </source>
</evidence>
<feature type="chain" id="PRO_5029824339" evidence="2">
    <location>
        <begin position="18"/>
        <end position="145"/>
    </location>
</feature>
<proteinExistence type="predicted"/>
<keyword evidence="2" id="KW-0732">Signal</keyword>
<dbReference type="AlphaFoldDB" id="A0A7J6UDP3"/>
<feature type="compositionally biased region" description="Low complexity" evidence="1">
    <location>
        <begin position="80"/>
        <end position="106"/>
    </location>
</feature>
<protein>
    <submittedName>
        <fullName evidence="3">Uncharacterized protein</fullName>
    </submittedName>
</protein>
<feature type="signal peptide" evidence="2">
    <location>
        <begin position="1"/>
        <end position="17"/>
    </location>
</feature>
<sequence>MLMLAARLGLLAVLGSAISNPYPLLSELWWGWEQECNPSWGFPDAAPVSCAEDFSGNLSDIMLVTSTPPIPVETTTSPCSPQSPIESTSPPTPTSTGPSITSPVPSEKTTSHRGSLRAANNGARATQKLTLDTVLAMIPVMLMLN</sequence>
<name>A0A7J6UDP3_PEROL</name>
<gene>
    <name evidence="3" type="ORF">FOZ62_019869</name>
</gene>
<accession>A0A7J6UDP3</accession>
<feature type="region of interest" description="Disordered" evidence="1">
    <location>
        <begin position="69"/>
        <end position="122"/>
    </location>
</feature>
<evidence type="ECO:0000256" key="1">
    <source>
        <dbReference type="SAM" id="MobiDB-lite"/>
    </source>
</evidence>
<dbReference type="Proteomes" id="UP000574390">
    <property type="component" value="Unassembled WGS sequence"/>
</dbReference>
<dbReference type="EMBL" id="JABANM010000846">
    <property type="protein sequence ID" value="KAF4755271.1"/>
    <property type="molecule type" value="Genomic_DNA"/>
</dbReference>
<organism evidence="3 4">
    <name type="scientific">Perkinsus olseni</name>
    <name type="common">Perkinsus atlanticus</name>
    <dbReference type="NCBI Taxonomy" id="32597"/>
    <lineage>
        <taxon>Eukaryota</taxon>
        <taxon>Sar</taxon>
        <taxon>Alveolata</taxon>
        <taxon>Perkinsozoa</taxon>
        <taxon>Perkinsea</taxon>
        <taxon>Perkinsida</taxon>
        <taxon>Perkinsidae</taxon>
        <taxon>Perkinsus</taxon>
    </lineage>
</organism>
<evidence type="ECO:0000313" key="3">
    <source>
        <dbReference type="EMBL" id="KAF4755271.1"/>
    </source>
</evidence>